<feature type="signal peptide" evidence="6">
    <location>
        <begin position="1"/>
        <end position="19"/>
    </location>
</feature>
<keyword evidence="2" id="KW-0812">Transmembrane</keyword>
<dbReference type="PANTHER" id="PTHR12815:SF47">
    <property type="entry name" value="TRANSLOCATION AND ASSEMBLY MODULE SUBUNIT TAMA"/>
    <property type="match status" value="1"/>
</dbReference>
<keyword evidence="9" id="KW-1185">Reference proteome</keyword>
<gene>
    <name evidence="8" type="ordered locus">Ilyop_0608</name>
</gene>
<dbReference type="HOGENOM" id="CLU_007664_4_1_0"/>
<evidence type="ECO:0000256" key="2">
    <source>
        <dbReference type="ARBA" id="ARBA00022692"/>
    </source>
</evidence>
<feature type="domain" description="POTRA" evidence="7">
    <location>
        <begin position="192"/>
        <end position="266"/>
    </location>
</feature>
<dbReference type="InterPro" id="IPR034746">
    <property type="entry name" value="POTRA"/>
</dbReference>
<dbReference type="RefSeq" id="WP_013387066.1">
    <property type="nucleotide sequence ID" value="NC_014632.1"/>
</dbReference>
<reference evidence="8 9" key="1">
    <citation type="journal article" date="2010" name="Stand. Genomic Sci.">
        <title>Complete genome sequence of Ilyobacter polytropus type strain (CuHbu1).</title>
        <authorList>
            <person name="Sikorski J."/>
            <person name="Chertkov O."/>
            <person name="Lapidus A."/>
            <person name="Nolan M."/>
            <person name="Lucas S."/>
            <person name="Del Rio T.G."/>
            <person name="Tice H."/>
            <person name="Cheng J.F."/>
            <person name="Tapia R."/>
            <person name="Han C."/>
            <person name="Goodwin L."/>
            <person name="Pitluck S."/>
            <person name="Liolios K."/>
            <person name="Ivanova N."/>
            <person name="Mavromatis K."/>
            <person name="Mikhailova N."/>
            <person name="Pati A."/>
            <person name="Chen A."/>
            <person name="Palaniappan K."/>
            <person name="Land M."/>
            <person name="Hauser L."/>
            <person name="Chang Y.J."/>
            <person name="Jeffries C.D."/>
            <person name="Brambilla E."/>
            <person name="Yasawong M."/>
            <person name="Rohde M."/>
            <person name="Pukall R."/>
            <person name="Spring S."/>
            <person name="Goker M."/>
            <person name="Woyke T."/>
            <person name="Bristow J."/>
            <person name="Eisen J.A."/>
            <person name="Markowitz V."/>
            <person name="Hugenholtz P."/>
            <person name="Kyrpides N.C."/>
            <person name="Klenk H.P."/>
        </authorList>
    </citation>
    <scope>NUCLEOTIDE SEQUENCE [LARGE SCALE GENOMIC DNA]</scope>
    <source>
        <strain evidence="9">ATCC 51220 / DSM 2926 / LMG 16218 / CuHBu1</strain>
    </source>
</reference>
<comment type="subcellular location">
    <subcellularLocation>
        <location evidence="1">Membrane</location>
    </subcellularLocation>
</comment>
<dbReference type="PROSITE" id="PS51779">
    <property type="entry name" value="POTRA"/>
    <property type="match status" value="3"/>
</dbReference>
<dbReference type="STRING" id="572544.Ilyop_0608"/>
<dbReference type="GO" id="GO:0019867">
    <property type="term" value="C:outer membrane"/>
    <property type="evidence" value="ECO:0007669"/>
    <property type="project" value="InterPro"/>
</dbReference>
<evidence type="ECO:0000256" key="1">
    <source>
        <dbReference type="ARBA" id="ARBA00004370"/>
    </source>
</evidence>
<feature type="chain" id="PRO_5003170151" evidence="6">
    <location>
        <begin position="20"/>
        <end position="674"/>
    </location>
</feature>
<dbReference type="Gene3D" id="3.10.20.310">
    <property type="entry name" value="membrane protein fhac"/>
    <property type="match status" value="4"/>
</dbReference>
<evidence type="ECO:0000256" key="4">
    <source>
        <dbReference type="ARBA" id="ARBA00023136"/>
    </source>
</evidence>
<name>E3H6M7_ILYPC</name>
<dbReference type="InterPro" id="IPR010827">
    <property type="entry name" value="BamA/TamA_POTRA"/>
</dbReference>
<keyword evidence="4" id="KW-0472">Membrane</keyword>
<evidence type="ECO:0000256" key="6">
    <source>
        <dbReference type="SAM" id="SignalP"/>
    </source>
</evidence>
<dbReference type="InterPro" id="IPR000184">
    <property type="entry name" value="Bac_surfAg_D15"/>
</dbReference>
<evidence type="ECO:0000256" key="3">
    <source>
        <dbReference type="ARBA" id="ARBA00022729"/>
    </source>
</evidence>
<dbReference type="EMBL" id="CP002281">
    <property type="protein sequence ID" value="ADO82396.1"/>
    <property type="molecule type" value="Genomic_DNA"/>
</dbReference>
<dbReference type="InterPro" id="IPR039910">
    <property type="entry name" value="D15-like"/>
</dbReference>
<dbReference type="Pfam" id="PF01103">
    <property type="entry name" value="Omp85"/>
    <property type="match status" value="1"/>
</dbReference>
<keyword evidence="3 6" id="KW-0732">Signal</keyword>
<feature type="domain" description="POTRA" evidence="7">
    <location>
        <begin position="120"/>
        <end position="191"/>
    </location>
</feature>
<dbReference type="OrthoDB" id="9776356at2"/>
<feature type="domain" description="POTRA" evidence="7">
    <location>
        <begin position="24"/>
        <end position="95"/>
    </location>
</feature>
<dbReference type="Proteomes" id="UP000006875">
    <property type="component" value="Chromosome"/>
</dbReference>
<accession>E3H6M7</accession>
<dbReference type="eggNOG" id="COG4775">
    <property type="taxonomic scope" value="Bacteria"/>
</dbReference>
<protein>
    <submittedName>
        <fullName evidence="8">Surface antigen (D15)</fullName>
    </submittedName>
</protein>
<dbReference type="AlphaFoldDB" id="E3H6M7"/>
<dbReference type="Pfam" id="PF07244">
    <property type="entry name" value="POTRA"/>
    <property type="match status" value="4"/>
</dbReference>
<dbReference type="PANTHER" id="PTHR12815">
    <property type="entry name" value="SORTING AND ASSEMBLY MACHINERY SAMM50 PROTEIN FAMILY MEMBER"/>
    <property type="match status" value="1"/>
</dbReference>
<proteinExistence type="predicted"/>
<evidence type="ECO:0000313" key="8">
    <source>
        <dbReference type="EMBL" id="ADO82396.1"/>
    </source>
</evidence>
<keyword evidence="5" id="KW-0998">Cell outer membrane</keyword>
<sequence>MRKQLLVLLTFLFSLLAFGDDANYQVKEIEVTNNREVPVEVVQSVMESRVGENYSTTKMVEDYKRIKNLSYIEDVVIYPKIYDAGIKLSIEIKEKEDSKKILEDSGIIPLSERENIDKSLVVNSIEIYGNRYISREDILNMIPVKTGGYFSKKKVLDGQKNIINSGYFREVTPEVYKYGEGVLVRYNLTENPVITGINIYGNTVYSTEELMKGIKTEPGKIYNLNTLREDKDGIIAKYHEGGYALTELANIGLNDSYELEIYLSEGVIRDIQFRKMVTKQKGARRKATDNVLKTKDYVIERNLEFKVGEVFDYNKYQESIKNLMKSGNFKNIKPEYKTIPGDPDGRIVVMLFDEERTASLQGSLSYGSEVGFLGSLSVKDTNYKGRGQDFGVTYEKSDSDYSKFSLDFQDPWIKDTERISWGWSLYKSQYEDDDSELFYDVNTYGFKVNAGKGITKNVRLSLGTKVEYVTEDDEDGDRTDDYGLTSIFPAITYDTRNHFWNPTEGEYAKLQVEGGYAGGYDAGAFGNTTLELRKYHRGFWKTNTFAYRAIGGIMTDSTKESQRFRVGGGSSLRGYDGGYYKGTEKLTFTVENRSQINDVLGFVVFVDAGRAWNQDGRDTSYEHDGDFPDDIGVGAGVGMRLNTPLGPLRFDFGWPVGDTDESGMQFYFNMGHTF</sequence>
<dbReference type="Gene3D" id="2.40.160.50">
    <property type="entry name" value="membrane protein fhac: a member of the omp85/tpsb transporter family"/>
    <property type="match status" value="1"/>
</dbReference>
<evidence type="ECO:0000256" key="5">
    <source>
        <dbReference type="ARBA" id="ARBA00023237"/>
    </source>
</evidence>
<evidence type="ECO:0000259" key="7">
    <source>
        <dbReference type="PROSITE" id="PS51779"/>
    </source>
</evidence>
<evidence type="ECO:0000313" key="9">
    <source>
        <dbReference type="Proteomes" id="UP000006875"/>
    </source>
</evidence>
<organism evidence="8 9">
    <name type="scientific">Ilyobacter polytropus (strain ATCC 51220 / DSM 2926 / LMG 16218 / CuHBu1)</name>
    <dbReference type="NCBI Taxonomy" id="572544"/>
    <lineage>
        <taxon>Bacteria</taxon>
        <taxon>Fusobacteriati</taxon>
        <taxon>Fusobacteriota</taxon>
        <taxon>Fusobacteriia</taxon>
        <taxon>Fusobacteriales</taxon>
        <taxon>Fusobacteriaceae</taxon>
        <taxon>Ilyobacter</taxon>
    </lineage>
</organism>
<dbReference type="KEGG" id="ipo:Ilyop_0608"/>